<dbReference type="GO" id="GO:0006099">
    <property type="term" value="P:tricarboxylic acid cycle"/>
    <property type="evidence" value="ECO:0007669"/>
    <property type="project" value="UniProtKB-UniRule"/>
</dbReference>
<dbReference type="Pfam" id="PF02629">
    <property type="entry name" value="CoA_binding"/>
    <property type="match status" value="1"/>
</dbReference>
<evidence type="ECO:0000313" key="13">
    <source>
        <dbReference type="EMBL" id="KFB42802.1"/>
    </source>
</evidence>
<dbReference type="InterPro" id="IPR017440">
    <property type="entry name" value="Cit_synth/succinyl-CoA_lig_AS"/>
</dbReference>
<feature type="binding site" evidence="10">
    <location>
        <position position="302"/>
    </location>
    <ligand>
        <name>substrate</name>
        <note>ligand shared with subunit beta</note>
    </ligand>
</feature>
<dbReference type="Gene3D" id="3.40.50.261">
    <property type="entry name" value="Succinyl-CoA synthetase domains"/>
    <property type="match status" value="1"/>
</dbReference>
<keyword evidence="6" id="KW-0689">Ribosomal protein</keyword>
<keyword evidence="10" id="KW-0496">Mitochondrion</keyword>
<dbReference type="Pfam" id="PF00549">
    <property type="entry name" value="Ligase_CoA"/>
    <property type="match status" value="1"/>
</dbReference>
<dbReference type="Gene3D" id="3.40.50.720">
    <property type="entry name" value="NAD(P)-binding Rossmann-like Domain"/>
    <property type="match status" value="1"/>
</dbReference>
<dbReference type="PROSITE" id="PS01216">
    <property type="entry name" value="SUCCINYL_COA_LIG_1"/>
    <property type="match status" value="1"/>
</dbReference>
<dbReference type="STRING" id="74873.A0A084VXV8"/>
<dbReference type="OMA" id="VIICITE"/>
<evidence type="ECO:0000313" key="14">
    <source>
        <dbReference type="EnsemblMetazoa" id="ASIC010552-PA"/>
    </source>
</evidence>
<reference evidence="13 15" key="1">
    <citation type="journal article" date="2014" name="BMC Genomics">
        <title>Genome sequence of Anopheles sinensis provides insight into genetics basis of mosquito competence for malaria parasites.</title>
        <authorList>
            <person name="Zhou D."/>
            <person name="Zhang D."/>
            <person name="Ding G."/>
            <person name="Shi L."/>
            <person name="Hou Q."/>
            <person name="Ye Y."/>
            <person name="Xu Y."/>
            <person name="Zhou H."/>
            <person name="Xiong C."/>
            <person name="Li S."/>
            <person name="Yu J."/>
            <person name="Hong S."/>
            <person name="Yu X."/>
            <person name="Zou P."/>
            <person name="Chen C."/>
            <person name="Chang X."/>
            <person name="Wang W."/>
            <person name="Lv Y."/>
            <person name="Sun Y."/>
            <person name="Ma L."/>
            <person name="Shen B."/>
            <person name="Zhu C."/>
        </authorList>
    </citation>
    <scope>NUCLEOTIDE SEQUENCE [LARGE SCALE GENOMIC DNA]</scope>
</reference>
<dbReference type="UniPathway" id="UPA00223">
    <property type="reaction ID" value="UER00999"/>
</dbReference>
<dbReference type="GO" id="GO:0009361">
    <property type="term" value="C:succinate-CoA ligase complex (ADP-forming)"/>
    <property type="evidence" value="ECO:0007669"/>
    <property type="project" value="TreeGrafter"/>
</dbReference>
<keyword evidence="15" id="KW-1185">Reference proteome</keyword>
<dbReference type="GO" id="GO:0000166">
    <property type="term" value="F:nucleotide binding"/>
    <property type="evidence" value="ECO:0007669"/>
    <property type="project" value="UniProtKB-KW"/>
</dbReference>
<gene>
    <name evidence="13" type="ORF">ZHAS_00010552</name>
</gene>
<dbReference type="GO" id="GO:0004775">
    <property type="term" value="F:succinate-CoA ligase (ADP-forming) activity"/>
    <property type="evidence" value="ECO:0007669"/>
    <property type="project" value="UniProtKB-UniRule"/>
</dbReference>
<evidence type="ECO:0000256" key="9">
    <source>
        <dbReference type="ARBA" id="ARBA00061754"/>
    </source>
</evidence>
<keyword evidence="5 10" id="KW-0547">Nucleotide-binding</keyword>
<dbReference type="GO" id="GO:0005739">
    <property type="term" value="C:mitochondrion"/>
    <property type="evidence" value="ECO:0007669"/>
    <property type="project" value="UniProtKB-SubCell"/>
</dbReference>
<dbReference type="PRINTS" id="PR01798">
    <property type="entry name" value="SCOASYNTHASE"/>
</dbReference>
<comment type="function">
    <text evidence="8 10">Succinyl-CoA synthetase functions in the citric acid cycle (TCA), coupling the hydrolysis of succinyl-CoA to the synthesis of either ATP or GTP and thus represents the only step of substrate-level phosphorylation in the TCA. The alpha subunit of the enzyme binds the substrates coenzyme A and phosphate, while succinate binding and specificity for either ATP or GTP is provided by different beta subunits.</text>
</comment>
<dbReference type="SMART" id="SM00881">
    <property type="entry name" value="CoA_binding"/>
    <property type="match status" value="1"/>
</dbReference>
<dbReference type="NCBIfam" id="NF004230">
    <property type="entry name" value="PRK05678.1"/>
    <property type="match status" value="1"/>
</dbReference>
<evidence type="ECO:0000256" key="4">
    <source>
        <dbReference type="ARBA" id="ARBA00022598"/>
    </source>
</evidence>
<dbReference type="EnsemblMetazoa" id="ASIC010552-RA">
    <property type="protein sequence ID" value="ASIC010552-PA"/>
    <property type="gene ID" value="ASIC010552"/>
</dbReference>
<dbReference type="FunFam" id="3.40.50.261:FF:000005">
    <property type="entry name" value="Succinate--CoA ligase [ADP-forming] subunit alpha, mitochondrial"/>
    <property type="match status" value="1"/>
</dbReference>
<comment type="catalytic activity">
    <reaction evidence="10">
        <text>GTP + succinate + CoA = succinyl-CoA + GDP + phosphate</text>
        <dbReference type="Rhea" id="RHEA:22120"/>
        <dbReference type="ChEBI" id="CHEBI:30031"/>
        <dbReference type="ChEBI" id="CHEBI:37565"/>
        <dbReference type="ChEBI" id="CHEBI:43474"/>
        <dbReference type="ChEBI" id="CHEBI:57287"/>
        <dbReference type="ChEBI" id="CHEBI:57292"/>
        <dbReference type="ChEBI" id="CHEBI:58189"/>
        <dbReference type="EC" id="6.2.1.4"/>
    </reaction>
</comment>
<reference evidence="14" key="2">
    <citation type="submission" date="2020-05" db="UniProtKB">
        <authorList>
            <consortium name="EnsemblMetazoa"/>
        </authorList>
    </citation>
    <scope>IDENTIFICATION</scope>
</reference>
<dbReference type="NCBIfam" id="TIGR01032">
    <property type="entry name" value="rplT_bact"/>
    <property type="match status" value="1"/>
</dbReference>
<dbReference type="FunFam" id="1.10.1900.20:FF:000001">
    <property type="entry name" value="50S ribosomal protein L20"/>
    <property type="match status" value="1"/>
</dbReference>
<sequence>MVFTSVVNFVRSRGPDEFWRKRRIFKLAAHFIGRRRNCYSITIRNVNRALAYATKGRELKKQDMRELWTQRVNAGCEQHGMQFADFQYGLYRNDILLNRKVLADLAIWEPRTFEALAKISQQIPEDDGFTTSIRFASYESTRKNLKLNSNSKVICQGFTGKQGTFHSQQAIEYGTKLVGGVSPGKGGRTHLDQPVFNTVAEAKKATGAEATVIYVPPPGAAKAIMEAIEAEMPLIVCITEGVPQHDMVKVKHALLAQDKSRLVGPNCPGIIAPEQCKIGIMPGHIHKRGKIGVVSRSGTLTYEAVHQTTEVGLGQTLCVGIGGDPFNGTDFIDCLEVFLKDPETKGIILIGEIGGVAEENAADFLMQYNQGIKAKPVVSFIAGLSAPPGRRMGHAGAIISGGKGGAQDKINALEKAGVIVTRSPAQMGKELFKEMKRLELV</sequence>
<organism evidence="13">
    <name type="scientific">Anopheles sinensis</name>
    <name type="common">Mosquito</name>
    <dbReference type="NCBI Taxonomy" id="74873"/>
    <lineage>
        <taxon>Eukaryota</taxon>
        <taxon>Metazoa</taxon>
        <taxon>Ecdysozoa</taxon>
        <taxon>Arthropoda</taxon>
        <taxon>Hexapoda</taxon>
        <taxon>Insecta</taxon>
        <taxon>Pterygota</taxon>
        <taxon>Neoptera</taxon>
        <taxon>Endopterygota</taxon>
        <taxon>Diptera</taxon>
        <taxon>Nematocera</taxon>
        <taxon>Culicoidea</taxon>
        <taxon>Culicidae</taxon>
        <taxon>Anophelinae</taxon>
        <taxon>Anopheles</taxon>
    </lineage>
</organism>
<feature type="domain" description="CoA-binding" evidence="12">
    <location>
        <begin position="146"/>
        <end position="242"/>
    </location>
</feature>
<dbReference type="Proteomes" id="UP000030765">
    <property type="component" value="Unassembled WGS sequence"/>
</dbReference>
<evidence type="ECO:0000256" key="11">
    <source>
        <dbReference type="RuleBase" id="RU000677"/>
    </source>
</evidence>
<proteinExistence type="inferred from homology"/>
<evidence type="ECO:0000256" key="10">
    <source>
        <dbReference type="HAMAP-Rule" id="MF_03222"/>
    </source>
</evidence>
<dbReference type="InterPro" id="IPR036291">
    <property type="entry name" value="NAD(P)-bd_dom_sf"/>
</dbReference>
<evidence type="ECO:0000256" key="2">
    <source>
        <dbReference type="ARBA" id="ARBA00007698"/>
    </source>
</evidence>
<evidence type="ECO:0000259" key="12">
    <source>
        <dbReference type="SMART" id="SM00881"/>
    </source>
</evidence>
<comment type="subcellular location">
    <subcellularLocation>
        <location evidence="10">Mitochondrion</location>
    </subcellularLocation>
</comment>
<dbReference type="PANTHER" id="PTHR11117:SF2">
    <property type="entry name" value="SUCCINATE--COA LIGASE [ADP_GDP-FORMING] SUBUNIT ALPHA, MITOCHONDRIAL"/>
    <property type="match status" value="1"/>
</dbReference>
<dbReference type="EC" id="6.2.1.5" evidence="10"/>
<evidence type="ECO:0000256" key="5">
    <source>
        <dbReference type="ARBA" id="ARBA00022741"/>
    </source>
</evidence>
<dbReference type="InterPro" id="IPR005813">
    <property type="entry name" value="Ribosomal_bL20"/>
</dbReference>
<dbReference type="GO" id="GO:0004776">
    <property type="term" value="F:succinate-CoA ligase (GDP-forming) activity"/>
    <property type="evidence" value="ECO:0007669"/>
    <property type="project" value="UniProtKB-EC"/>
</dbReference>
<dbReference type="SUPFAM" id="SSF51735">
    <property type="entry name" value="NAD(P)-binding Rossmann-fold domains"/>
    <property type="match status" value="1"/>
</dbReference>
<name>A0A084VXV8_ANOSI</name>
<dbReference type="EC" id="6.2.1.4" evidence="10"/>
<evidence type="ECO:0000313" key="15">
    <source>
        <dbReference type="Proteomes" id="UP000030765"/>
    </source>
</evidence>
<evidence type="ECO:0000256" key="1">
    <source>
        <dbReference type="ARBA" id="ARBA00005064"/>
    </source>
</evidence>
<dbReference type="GO" id="GO:0003735">
    <property type="term" value="F:structural constituent of ribosome"/>
    <property type="evidence" value="ECO:0007669"/>
    <property type="project" value="InterPro"/>
</dbReference>
<dbReference type="InterPro" id="IPR005810">
    <property type="entry name" value="CoA_lig_alpha"/>
</dbReference>
<evidence type="ECO:0000256" key="3">
    <source>
        <dbReference type="ARBA" id="ARBA00022532"/>
    </source>
</evidence>
<comment type="similarity">
    <text evidence="10 11">Belongs to the succinate/malate CoA ligase alpha subunit family.</text>
</comment>
<dbReference type="Gene3D" id="6.10.160.10">
    <property type="match status" value="1"/>
</dbReference>
<dbReference type="InterPro" id="IPR016102">
    <property type="entry name" value="Succinyl-CoA_synth-like"/>
</dbReference>
<dbReference type="InterPro" id="IPR035566">
    <property type="entry name" value="Ribosomal_protein_bL20_C"/>
</dbReference>
<keyword evidence="3 10" id="KW-0816">Tricarboxylic acid cycle</keyword>
<dbReference type="OrthoDB" id="1664372at2759"/>
<dbReference type="FunFam" id="3.40.50.720:FF:000002">
    <property type="entry name" value="Succinate--CoA ligase [ADP-forming] subunit alpha"/>
    <property type="match status" value="1"/>
</dbReference>
<comment type="subunit">
    <text evidence="9">Heterodimer of an alpha and a beta subunit. Different beta subunits determine nucleotide specificity. Together with the ATP-specific beta subunit SUCLA2, forms an ADP-forming succinyl-CoA synthetase (A-SCS). Together with the GTP-specific beta subunit SUCLG2 forms a GDP-forming succinyl-CoA synthetase (G-SCS).</text>
</comment>
<feature type="binding site" evidence="10">
    <location>
        <begin position="159"/>
        <end position="162"/>
    </location>
    <ligand>
        <name>CoA</name>
        <dbReference type="ChEBI" id="CHEBI:57287"/>
    </ligand>
</feature>
<dbReference type="SUPFAM" id="SSF74731">
    <property type="entry name" value="Ribosomal protein L20"/>
    <property type="match status" value="1"/>
</dbReference>
<dbReference type="EMBL" id="ATLV01018208">
    <property type="status" value="NOT_ANNOTATED_CDS"/>
    <property type="molecule type" value="Genomic_DNA"/>
</dbReference>
<dbReference type="GO" id="GO:0019843">
    <property type="term" value="F:rRNA binding"/>
    <property type="evidence" value="ECO:0007669"/>
    <property type="project" value="InterPro"/>
</dbReference>
<dbReference type="InterPro" id="IPR033847">
    <property type="entry name" value="Citrt_syn/SCS-alpha_CS"/>
</dbReference>
<dbReference type="VEuPathDB" id="VectorBase:ASIC010552"/>
<feature type="binding site" evidence="10">
    <location>
        <position position="185"/>
    </location>
    <ligand>
        <name>CoA</name>
        <dbReference type="ChEBI" id="CHEBI:57287"/>
    </ligand>
</feature>
<dbReference type="GO" id="GO:1990904">
    <property type="term" value="C:ribonucleoprotein complex"/>
    <property type="evidence" value="ECO:0007669"/>
    <property type="project" value="UniProtKB-KW"/>
</dbReference>
<evidence type="ECO:0000256" key="7">
    <source>
        <dbReference type="ARBA" id="ARBA00023274"/>
    </source>
</evidence>
<keyword evidence="4 10" id="KW-0436">Ligase</keyword>
<feature type="binding site" evidence="10">
    <location>
        <begin position="238"/>
        <end position="240"/>
    </location>
    <ligand>
        <name>CoA</name>
        <dbReference type="ChEBI" id="CHEBI:57287"/>
    </ligand>
</feature>
<dbReference type="NCBIfam" id="TIGR01019">
    <property type="entry name" value="sucCoAalpha"/>
    <property type="match status" value="1"/>
</dbReference>
<dbReference type="SUPFAM" id="SSF52210">
    <property type="entry name" value="Succinyl-CoA synthetase domains"/>
    <property type="match status" value="1"/>
</dbReference>
<dbReference type="Gene3D" id="1.10.1900.20">
    <property type="entry name" value="Ribosomal protein L20"/>
    <property type="match status" value="1"/>
</dbReference>
<comment type="pathway">
    <text evidence="1 10">Carbohydrate metabolism; tricarboxylic acid cycle; succinate from succinyl-CoA (ligase route): step 1/1.</text>
</comment>
<dbReference type="GO" id="GO:0006412">
    <property type="term" value="P:translation"/>
    <property type="evidence" value="ECO:0007669"/>
    <property type="project" value="InterPro"/>
</dbReference>
<comment type="subunit">
    <text evidence="10">Heterodimer of an alpha and a beta subunit. Different beta subunits determine nucleotide specificity. Together with an ATP-specific beta subunit, forms an ADP-forming succinyl-CoA synthetase (A-SCS). Together with a GTP-specific beta subunit forms a GDP-forming succinyl-CoA synthetase (G-SCS).</text>
</comment>
<dbReference type="PROSITE" id="PS00399">
    <property type="entry name" value="SUCCINYL_COA_LIG_2"/>
    <property type="match status" value="1"/>
</dbReference>
<dbReference type="InterPro" id="IPR003781">
    <property type="entry name" value="CoA-bd"/>
</dbReference>
<dbReference type="HAMAP" id="MF_01988">
    <property type="entry name" value="Succ_CoA_alpha"/>
    <property type="match status" value="1"/>
</dbReference>
<accession>A0A084VXV8</accession>
<comment type="catalytic activity">
    <reaction evidence="10">
        <text>succinate + ATP + CoA = succinyl-CoA + ADP + phosphate</text>
        <dbReference type="Rhea" id="RHEA:17661"/>
        <dbReference type="ChEBI" id="CHEBI:30031"/>
        <dbReference type="ChEBI" id="CHEBI:30616"/>
        <dbReference type="ChEBI" id="CHEBI:43474"/>
        <dbReference type="ChEBI" id="CHEBI:57287"/>
        <dbReference type="ChEBI" id="CHEBI:57292"/>
        <dbReference type="ChEBI" id="CHEBI:456216"/>
        <dbReference type="EC" id="6.2.1.5"/>
    </reaction>
</comment>
<dbReference type="PANTHER" id="PTHR11117">
    <property type="entry name" value="SUCCINYL-COA LIGASE SUBUNIT ALPHA"/>
    <property type="match status" value="1"/>
</dbReference>
<dbReference type="GO" id="GO:0005840">
    <property type="term" value="C:ribosome"/>
    <property type="evidence" value="ECO:0007669"/>
    <property type="project" value="UniProtKB-KW"/>
</dbReference>
<protein>
    <recommendedName>
        <fullName evidence="10">Succinate--CoA ligase [ADP/GDP-forming] subunit alpha, mitochondrial</fullName>
        <ecNumber evidence="10">6.2.1.4</ecNumber>
        <ecNumber evidence="10">6.2.1.5</ecNumber>
    </recommendedName>
    <alternativeName>
        <fullName evidence="10">Succinyl-CoA synthetase subunit alpha</fullName>
        <shortName evidence="10">SCS-alpha</shortName>
    </alternativeName>
</protein>
<dbReference type="InterPro" id="IPR005811">
    <property type="entry name" value="SUCC_ACL_C"/>
</dbReference>
<evidence type="ECO:0000256" key="8">
    <source>
        <dbReference type="ARBA" id="ARBA00054246"/>
    </source>
</evidence>
<feature type="active site" description="Tele-phosphohistidine intermediate" evidence="10">
    <location>
        <position position="394"/>
    </location>
</feature>
<comment type="similarity">
    <text evidence="2">Belongs to the bacterial ribosomal protein bL20 family.</text>
</comment>
<dbReference type="AlphaFoldDB" id="A0A084VXV8"/>
<keyword evidence="7" id="KW-0687">Ribonucleoprotein</keyword>
<dbReference type="VEuPathDB" id="VectorBase:ASIS024407"/>
<evidence type="ECO:0000256" key="6">
    <source>
        <dbReference type="ARBA" id="ARBA00022980"/>
    </source>
</evidence>
<dbReference type="EMBL" id="KE525224">
    <property type="protein sequence ID" value="KFB42802.1"/>
    <property type="molecule type" value="Genomic_DNA"/>
</dbReference>
<dbReference type="Pfam" id="PF00453">
    <property type="entry name" value="Ribosomal_L20"/>
    <property type="match status" value="1"/>
</dbReference>